<keyword evidence="1" id="KW-1185">Reference proteome</keyword>
<dbReference type="WBParaSite" id="maker-uti_cns_0046104-snap-gene-0.3-mRNA-1">
    <property type="protein sequence ID" value="maker-uti_cns_0046104-snap-gene-0.3-mRNA-1"/>
    <property type="gene ID" value="maker-uti_cns_0046104-snap-gene-0.3"/>
</dbReference>
<evidence type="ECO:0000313" key="1">
    <source>
        <dbReference type="Proteomes" id="UP000095280"/>
    </source>
</evidence>
<evidence type="ECO:0000313" key="2">
    <source>
        <dbReference type="WBParaSite" id="maker-uti_cns_0046104-snap-gene-0.3-mRNA-1"/>
    </source>
</evidence>
<dbReference type="Gene3D" id="3.40.50.150">
    <property type="entry name" value="Vaccinia Virus protein VP39"/>
    <property type="match status" value="1"/>
</dbReference>
<accession>A0A1I8J7Q8</accession>
<sequence length="1004" mass="114251">MNEKMHCGEQNTWQVLNIHGGIKLIFDFQDRFDEKTAVITKVCLWKVKVIENNTILAIQPPEPRQGLRLGVAHLSGSGFANYSVNLSSGLYILANAGDTVNITAKLENVTNVTASDNLTVTATSQKTCNSSTSFTHGGRCYLTVPAESALGHGLQLPSACPLQHCDARRIGKFIQDASRVLPSQRPSSTTAIFGFFGTKLFYLDCSNRNLTHKSNWTYLANQSELIDFLGNVSGDEQQMQLVALGLNSNKKVELVPISSDEAAGLHRLLVVEFNPVMQGTNCDERVPCPENQQDGSARIVMIVKTALTLLETSAKVMRIKYSREQLLNLNKQELQMPYEMQEEVRMHSDLRIHTPDEVNSIREAAEERDDKLKILNSDEDLKRPVSKIWCSKFGALERPILDWMELKALAKDIRSAFEANEMPSSPNPLSDPEQLNEAIKQHRDSILFLGHLFVAGSMSASAYCCLHKIALCQLSYYHSERDQLWMDGLQETLEKLMMLVSRSQHILAYFCDIDKALNQHIGKAQIWNDLFAKQLRLAIRERAFQPKSEGWKAVCNKIRLHPKPDGVENLARQSREIFTNPEIEEHVGLEEQYDCIVFTAYLVNQDENLKSSTAFECMVELLSWRLRSTDGNLDDAQQVVRRALDEILKYEPRQSHLFEEKLSKEEKEALESWEAAAKKDTYFYYERPDLLSGYTKKHMPKKVKKFKISFERQLRKHLDKHWNKKTNSFRVLSLGCGPGSELLAVLDVWAERTNQQGEFSCIGVDKFWWPKKAFLTNCCRISNASVKSVFVQQDMMEFVQNSVTEFDIAVLSFVGGVFDSAEVFVEDLARLLPEDGAIFLIDNYTNSGLNLLNLGFYPTAIWLSLLDERQTTAEELHLAKFCLVYRKCETKPDDEFQVFLQFCDASYGFVSAKQSNMPYRKRLHAYTSAVKALRNNACRTNVDYQLIAKEVEKHVQEASNETSSLTCVVVDDDEFNSESEEFFLFRQSDTPRAPWLLLSKTVTE</sequence>
<proteinExistence type="predicted"/>
<organism evidence="1 2">
    <name type="scientific">Macrostomum lignano</name>
    <dbReference type="NCBI Taxonomy" id="282301"/>
    <lineage>
        <taxon>Eukaryota</taxon>
        <taxon>Metazoa</taxon>
        <taxon>Spiralia</taxon>
        <taxon>Lophotrochozoa</taxon>
        <taxon>Platyhelminthes</taxon>
        <taxon>Rhabditophora</taxon>
        <taxon>Macrostomorpha</taxon>
        <taxon>Macrostomida</taxon>
        <taxon>Macrostomidae</taxon>
        <taxon>Macrostomum</taxon>
    </lineage>
</organism>
<dbReference type="AlphaFoldDB" id="A0A1I8J7Q8"/>
<reference evidence="2" key="1">
    <citation type="submission" date="2016-11" db="UniProtKB">
        <authorList>
            <consortium name="WormBaseParasite"/>
        </authorList>
    </citation>
    <scope>IDENTIFICATION</scope>
</reference>
<dbReference type="SUPFAM" id="SSF53335">
    <property type="entry name" value="S-adenosyl-L-methionine-dependent methyltransferases"/>
    <property type="match status" value="1"/>
</dbReference>
<protein>
    <submittedName>
        <fullName evidence="2">Methyltransf_25 domain-containing protein</fullName>
    </submittedName>
</protein>
<dbReference type="InterPro" id="IPR029063">
    <property type="entry name" value="SAM-dependent_MTases_sf"/>
</dbReference>
<dbReference type="CDD" id="cd02440">
    <property type="entry name" value="AdoMet_MTases"/>
    <property type="match status" value="1"/>
</dbReference>
<name>A0A1I8J7Q8_9PLAT</name>
<dbReference type="Proteomes" id="UP000095280">
    <property type="component" value="Unplaced"/>
</dbReference>